<keyword evidence="4" id="KW-1185">Reference proteome</keyword>
<dbReference type="STRING" id="521011.Mpal_0386"/>
<accession>B8GJV7</accession>
<feature type="domain" description="Protein-glutamine gamma-glutamyltransferase-like C-terminal" evidence="2">
    <location>
        <begin position="242"/>
        <end position="307"/>
    </location>
</feature>
<dbReference type="KEGG" id="mpl:Mpal_0386"/>
<keyword evidence="1" id="KW-0472">Membrane</keyword>
<evidence type="ECO:0000313" key="3">
    <source>
        <dbReference type="EMBL" id="ACL15761.1"/>
    </source>
</evidence>
<protein>
    <recommendedName>
        <fullName evidence="2">Protein-glutamine gamma-glutamyltransferase-like C-terminal domain-containing protein</fullName>
    </recommendedName>
</protein>
<dbReference type="HOGENOM" id="CLU_867709_0_0_2"/>
<keyword evidence="1" id="KW-1133">Transmembrane helix</keyword>
<organism evidence="3 4">
    <name type="scientific">Methanosphaerula palustris (strain ATCC BAA-1556 / DSM 19958 / E1-9c)</name>
    <dbReference type="NCBI Taxonomy" id="521011"/>
    <lineage>
        <taxon>Archaea</taxon>
        <taxon>Methanobacteriati</taxon>
        <taxon>Methanobacteriota</taxon>
        <taxon>Stenosarchaea group</taxon>
        <taxon>Methanomicrobia</taxon>
        <taxon>Methanomicrobiales</taxon>
        <taxon>Methanoregulaceae</taxon>
        <taxon>Methanosphaerula</taxon>
    </lineage>
</organism>
<dbReference type="RefSeq" id="WP_012617080.1">
    <property type="nucleotide sequence ID" value="NC_011832.1"/>
</dbReference>
<feature type="transmembrane region" description="Helical" evidence="1">
    <location>
        <begin position="173"/>
        <end position="193"/>
    </location>
</feature>
<evidence type="ECO:0000256" key="1">
    <source>
        <dbReference type="SAM" id="Phobius"/>
    </source>
</evidence>
<evidence type="ECO:0000259" key="2">
    <source>
        <dbReference type="Pfam" id="PF13559"/>
    </source>
</evidence>
<dbReference type="GeneID" id="7271412"/>
<sequence precursor="true">MRNQKLLLCLVVLIGLVSISGFAAAAVPIGELNVNTTVSLEVTSTPDLNEPALVPASAQNESGTVATPVQNSIPVVQLSVSLFNASEVPPIFCTGNVTVAGRPVSGATVHLLFDDYGVLDCTTDESGTFNMLVNVGPGRHSVVANVSSVDPSQTRPALSSRVMIEVPGVKLPLLPMAVGVIVLLAGGTALFFWRRGRRRERQPEPEVPPLPEVTPVAETEDLQKTARTLAAGDLRKGIEAIYLESLVRLDQQQPGARLRTRTPREIRVQFEGTPIAAPITAMTAIYEAVVYSGHTPVEKDRREMIDLFVAVFSGSERADQ</sequence>
<keyword evidence="1" id="KW-0812">Transmembrane</keyword>
<name>B8GJV7_METPE</name>
<evidence type="ECO:0000313" key="4">
    <source>
        <dbReference type="Proteomes" id="UP000002457"/>
    </source>
</evidence>
<dbReference type="Proteomes" id="UP000002457">
    <property type="component" value="Chromosome"/>
</dbReference>
<reference evidence="3 4" key="1">
    <citation type="journal article" date="2015" name="Genome Announc.">
        <title>Complete Genome Sequence of Methanosphaerula palustris E1-9CT, a Hydrogenotrophic Methanogen Isolated from a Minerotrophic Fen Peatland.</title>
        <authorList>
            <person name="Cadillo-Quiroz H."/>
            <person name="Browne P."/>
            <person name="Kyrpides N."/>
            <person name="Woyke T."/>
            <person name="Goodwin L."/>
            <person name="Detter C."/>
            <person name="Yavitt J.B."/>
            <person name="Zinder S.H."/>
        </authorList>
    </citation>
    <scope>NUCLEOTIDE SEQUENCE [LARGE SCALE GENOMIC DNA]</scope>
    <source>
        <strain evidence="4">ATCC BAA-1556 / DSM 19958 / E1-9c</strain>
    </source>
</reference>
<gene>
    <name evidence="3" type="ordered locus">Mpal_0386</name>
</gene>
<dbReference type="AlphaFoldDB" id="B8GJV7"/>
<dbReference type="Pfam" id="PF13559">
    <property type="entry name" value="DUF4129"/>
    <property type="match status" value="1"/>
</dbReference>
<dbReference type="EMBL" id="CP001338">
    <property type="protein sequence ID" value="ACL15761.1"/>
    <property type="molecule type" value="Genomic_DNA"/>
</dbReference>
<dbReference type="InterPro" id="IPR025403">
    <property type="entry name" value="TgpA-like_C"/>
</dbReference>
<dbReference type="eggNOG" id="arCOG02487">
    <property type="taxonomic scope" value="Archaea"/>
</dbReference>
<proteinExistence type="predicted"/>